<dbReference type="Pfam" id="PF01609">
    <property type="entry name" value="DDE_Tnp_1"/>
    <property type="match status" value="1"/>
</dbReference>
<dbReference type="GO" id="GO:0004803">
    <property type="term" value="F:transposase activity"/>
    <property type="evidence" value="ECO:0007669"/>
    <property type="project" value="InterPro"/>
</dbReference>
<evidence type="ECO:0000313" key="3">
    <source>
        <dbReference type="Proteomes" id="UP000741282"/>
    </source>
</evidence>
<dbReference type="Proteomes" id="UP000741282">
    <property type="component" value="Unassembled WGS sequence"/>
</dbReference>
<evidence type="ECO:0000259" key="1">
    <source>
        <dbReference type="Pfam" id="PF01609"/>
    </source>
</evidence>
<evidence type="ECO:0000313" key="2">
    <source>
        <dbReference type="EMBL" id="MCA9377242.1"/>
    </source>
</evidence>
<reference evidence="2" key="1">
    <citation type="submission" date="2020-04" db="EMBL/GenBank/DDBJ databases">
        <authorList>
            <person name="Zhang T."/>
        </authorList>
    </citation>
    <scope>NUCLEOTIDE SEQUENCE</scope>
    <source>
        <strain evidence="2">HKST-UBA17</strain>
    </source>
</reference>
<dbReference type="GO" id="GO:0003677">
    <property type="term" value="F:DNA binding"/>
    <property type="evidence" value="ECO:0007669"/>
    <property type="project" value="InterPro"/>
</dbReference>
<organism evidence="2 3">
    <name type="scientific">Candidatus Dojkabacteria bacterium</name>
    <dbReference type="NCBI Taxonomy" id="2099670"/>
    <lineage>
        <taxon>Bacteria</taxon>
        <taxon>Candidatus Dojkabacteria</taxon>
    </lineage>
</organism>
<sequence length="58" mass="7062">LNRQIGKVRYIVEQCFGTLKRRFQFQRSRYRTTAGVQTEFYWKAMCFNLLKAQRILQA</sequence>
<feature type="non-terminal residue" evidence="2">
    <location>
        <position position="1"/>
    </location>
</feature>
<dbReference type="AlphaFoldDB" id="A0A955I2E0"/>
<protein>
    <submittedName>
        <fullName evidence="2">Transposase</fullName>
    </submittedName>
</protein>
<dbReference type="EMBL" id="JAGQLN010000033">
    <property type="protein sequence ID" value="MCA9377242.1"/>
    <property type="molecule type" value="Genomic_DNA"/>
</dbReference>
<dbReference type="InterPro" id="IPR002559">
    <property type="entry name" value="Transposase_11"/>
</dbReference>
<name>A0A955I2E0_9BACT</name>
<dbReference type="GO" id="GO:0006313">
    <property type="term" value="P:DNA transposition"/>
    <property type="evidence" value="ECO:0007669"/>
    <property type="project" value="InterPro"/>
</dbReference>
<reference evidence="2" key="2">
    <citation type="journal article" date="2021" name="Microbiome">
        <title>Successional dynamics and alternative stable states in a saline activated sludge microbial community over 9 years.</title>
        <authorList>
            <person name="Wang Y."/>
            <person name="Ye J."/>
            <person name="Ju F."/>
            <person name="Liu L."/>
            <person name="Boyd J.A."/>
            <person name="Deng Y."/>
            <person name="Parks D.H."/>
            <person name="Jiang X."/>
            <person name="Yin X."/>
            <person name="Woodcroft B.J."/>
            <person name="Tyson G.W."/>
            <person name="Hugenholtz P."/>
            <person name="Polz M.F."/>
            <person name="Zhang T."/>
        </authorList>
    </citation>
    <scope>NUCLEOTIDE SEQUENCE</scope>
    <source>
        <strain evidence="2">HKST-UBA17</strain>
    </source>
</reference>
<proteinExistence type="predicted"/>
<feature type="domain" description="Transposase IS4-like" evidence="1">
    <location>
        <begin position="4"/>
        <end position="49"/>
    </location>
</feature>
<comment type="caution">
    <text evidence="2">The sequence shown here is derived from an EMBL/GenBank/DDBJ whole genome shotgun (WGS) entry which is preliminary data.</text>
</comment>
<accession>A0A955I2E0</accession>
<gene>
    <name evidence="2" type="ORF">KC685_04980</name>
</gene>